<dbReference type="Proteomes" id="UP001218218">
    <property type="component" value="Unassembled WGS sequence"/>
</dbReference>
<organism evidence="2 3">
    <name type="scientific">Mycena albidolilacea</name>
    <dbReference type="NCBI Taxonomy" id="1033008"/>
    <lineage>
        <taxon>Eukaryota</taxon>
        <taxon>Fungi</taxon>
        <taxon>Dikarya</taxon>
        <taxon>Basidiomycota</taxon>
        <taxon>Agaricomycotina</taxon>
        <taxon>Agaricomycetes</taxon>
        <taxon>Agaricomycetidae</taxon>
        <taxon>Agaricales</taxon>
        <taxon>Marasmiineae</taxon>
        <taxon>Mycenaceae</taxon>
        <taxon>Mycena</taxon>
    </lineage>
</organism>
<feature type="region of interest" description="Disordered" evidence="1">
    <location>
        <begin position="77"/>
        <end position="113"/>
    </location>
</feature>
<feature type="compositionally biased region" description="Basic and acidic residues" evidence="1">
    <location>
        <begin position="77"/>
        <end position="94"/>
    </location>
</feature>
<feature type="compositionally biased region" description="Basic and acidic residues" evidence="1">
    <location>
        <begin position="166"/>
        <end position="176"/>
    </location>
</feature>
<feature type="region of interest" description="Disordered" evidence="1">
    <location>
        <begin position="127"/>
        <end position="184"/>
    </location>
</feature>
<accession>A0AAD7EU28</accession>
<evidence type="ECO:0000256" key="1">
    <source>
        <dbReference type="SAM" id="MobiDB-lite"/>
    </source>
</evidence>
<proteinExistence type="predicted"/>
<dbReference type="AlphaFoldDB" id="A0AAD7EU28"/>
<reference evidence="2" key="1">
    <citation type="submission" date="2023-03" db="EMBL/GenBank/DDBJ databases">
        <title>Massive genome expansion in bonnet fungi (Mycena s.s.) driven by repeated elements and novel gene families across ecological guilds.</title>
        <authorList>
            <consortium name="Lawrence Berkeley National Laboratory"/>
            <person name="Harder C.B."/>
            <person name="Miyauchi S."/>
            <person name="Viragh M."/>
            <person name="Kuo A."/>
            <person name="Thoen E."/>
            <person name="Andreopoulos B."/>
            <person name="Lu D."/>
            <person name="Skrede I."/>
            <person name="Drula E."/>
            <person name="Henrissat B."/>
            <person name="Morin E."/>
            <person name="Kohler A."/>
            <person name="Barry K."/>
            <person name="LaButti K."/>
            <person name="Morin E."/>
            <person name="Salamov A."/>
            <person name="Lipzen A."/>
            <person name="Mereny Z."/>
            <person name="Hegedus B."/>
            <person name="Baldrian P."/>
            <person name="Stursova M."/>
            <person name="Weitz H."/>
            <person name="Taylor A."/>
            <person name="Grigoriev I.V."/>
            <person name="Nagy L.G."/>
            <person name="Martin F."/>
            <person name="Kauserud H."/>
        </authorList>
    </citation>
    <scope>NUCLEOTIDE SEQUENCE</scope>
    <source>
        <strain evidence="2">CBHHK002</strain>
    </source>
</reference>
<protein>
    <submittedName>
        <fullName evidence="2">Uncharacterized protein</fullName>
    </submittedName>
</protein>
<feature type="compositionally biased region" description="Basic and acidic residues" evidence="1">
    <location>
        <begin position="134"/>
        <end position="150"/>
    </location>
</feature>
<gene>
    <name evidence="2" type="ORF">DFH08DRAFT_806045</name>
</gene>
<evidence type="ECO:0000313" key="3">
    <source>
        <dbReference type="Proteomes" id="UP001218218"/>
    </source>
</evidence>
<evidence type="ECO:0000313" key="2">
    <source>
        <dbReference type="EMBL" id="KAJ7351320.1"/>
    </source>
</evidence>
<dbReference type="EMBL" id="JARIHO010000013">
    <property type="protein sequence ID" value="KAJ7351320.1"/>
    <property type="molecule type" value="Genomic_DNA"/>
</dbReference>
<comment type="caution">
    <text evidence="2">The sequence shown here is derived from an EMBL/GenBank/DDBJ whole genome shotgun (WGS) entry which is preliminary data.</text>
</comment>
<name>A0AAD7EU28_9AGAR</name>
<sequence length="184" mass="21090">MQLRELALHPGDLMLNINPFPSTTIMTVVPTQGIRGIAGSTCFGEHDMGQEAIRKEWQVEQKLEAKVWSLERRRSEIGGRRPDDRTIRWSDGRTKGGWTVKPKGQRWEDLGPNEDSRELWVEVRAGEARTGGRRYPEHNPEGHGQSDDQRKRTRGEAMTNKRKKSKPEEVGRRELAGEGIKPWK</sequence>
<keyword evidence="3" id="KW-1185">Reference proteome</keyword>